<dbReference type="SUPFAM" id="SSF51735">
    <property type="entry name" value="NAD(P)-binding Rossmann-fold domains"/>
    <property type="match status" value="1"/>
</dbReference>
<dbReference type="PANTHER" id="PTHR43355:SF2">
    <property type="entry name" value="FLAVIN REDUCTASE (NADPH)"/>
    <property type="match status" value="1"/>
</dbReference>
<name>A0AA39Y6T1_9PEZI</name>
<dbReference type="InterPro" id="IPR036291">
    <property type="entry name" value="NAD(P)-bd_dom_sf"/>
</dbReference>
<dbReference type="GO" id="GO:0004074">
    <property type="term" value="F:biliverdin reductase [NAD(P)H] activity"/>
    <property type="evidence" value="ECO:0007669"/>
    <property type="project" value="TreeGrafter"/>
</dbReference>
<dbReference type="InterPro" id="IPR051606">
    <property type="entry name" value="Polyketide_Oxido-like"/>
</dbReference>
<organism evidence="3 4">
    <name type="scientific">Cercophora newfieldiana</name>
    <dbReference type="NCBI Taxonomy" id="92897"/>
    <lineage>
        <taxon>Eukaryota</taxon>
        <taxon>Fungi</taxon>
        <taxon>Dikarya</taxon>
        <taxon>Ascomycota</taxon>
        <taxon>Pezizomycotina</taxon>
        <taxon>Sordariomycetes</taxon>
        <taxon>Sordariomycetidae</taxon>
        <taxon>Sordariales</taxon>
        <taxon>Lasiosphaeriaceae</taxon>
        <taxon>Cercophora</taxon>
    </lineage>
</organism>
<sequence length="251" mass="26617">MTKTILFLGATGGVALSALRRSLAANHTCIALVRTPSKLTALLSPSDSEPASVPPNLTIIQGNAHSVPSLIEALTSPSDPTRLVDTVISSIGGAFSFSNFSIDDPHVCENGIKALLEALKQARAQGKSGRPNIVVVSTTGITKSGVRDVPLLMVPLYHVMLKEPHKDKEALERGVIESGERWTIVRPSLLTDGGEYEGGVRVGVEDAVTGKVESSAVGYTVSREDVGKWIFESVVQGEEGRWDGKAVTISY</sequence>
<dbReference type="EMBL" id="JAULSV010000004">
    <property type="protein sequence ID" value="KAK0646779.1"/>
    <property type="molecule type" value="Genomic_DNA"/>
</dbReference>
<evidence type="ECO:0000259" key="2">
    <source>
        <dbReference type="Pfam" id="PF13460"/>
    </source>
</evidence>
<comment type="similarity">
    <text evidence="1">Belongs to the avfA family.</text>
</comment>
<protein>
    <recommendedName>
        <fullName evidence="2">NAD(P)-binding domain-containing protein</fullName>
    </recommendedName>
</protein>
<dbReference type="Pfam" id="PF13460">
    <property type="entry name" value="NAD_binding_10"/>
    <property type="match status" value="1"/>
</dbReference>
<dbReference type="Proteomes" id="UP001174936">
    <property type="component" value="Unassembled WGS sequence"/>
</dbReference>
<reference evidence="3" key="1">
    <citation type="submission" date="2023-06" db="EMBL/GenBank/DDBJ databases">
        <title>Genome-scale phylogeny and comparative genomics of the fungal order Sordariales.</title>
        <authorList>
            <consortium name="Lawrence Berkeley National Laboratory"/>
            <person name="Hensen N."/>
            <person name="Bonometti L."/>
            <person name="Westerberg I."/>
            <person name="Brannstrom I.O."/>
            <person name="Guillou S."/>
            <person name="Cros-Aarteil S."/>
            <person name="Calhoun S."/>
            <person name="Haridas S."/>
            <person name="Kuo A."/>
            <person name="Mondo S."/>
            <person name="Pangilinan J."/>
            <person name="Riley R."/>
            <person name="Labutti K."/>
            <person name="Andreopoulos B."/>
            <person name="Lipzen A."/>
            <person name="Chen C."/>
            <person name="Yanf M."/>
            <person name="Daum C."/>
            <person name="Ng V."/>
            <person name="Clum A."/>
            <person name="Steindorff A."/>
            <person name="Ohm R."/>
            <person name="Martin F."/>
            <person name="Silar P."/>
            <person name="Natvig D."/>
            <person name="Lalanne C."/>
            <person name="Gautier V."/>
            <person name="Ament-Velasquez S.L."/>
            <person name="Kruys A."/>
            <person name="Hutchinson M.I."/>
            <person name="Powell A.J."/>
            <person name="Barry K."/>
            <person name="Miller A.N."/>
            <person name="Grigoriev I.V."/>
            <person name="Debuchy R."/>
            <person name="Gladieux P."/>
            <person name="Thoren M.H."/>
            <person name="Johannesson H."/>
        </authorList>
    </citation>
    <scope>NUCLEOTIDE SEQUENCE</scope>
    <source>
        <strain evidence="3">SMH2532-1</strain>
    </source>
</reference>
<dbReference type="AlphaFoldDB" id="A0AA39Y6T1"/>
<feature type="domain" description="NAD(P)-binding" evidence="2">
    <location>
        <begin position="9"/>
        <end position="234"/>
    </location>
</feature>
<evidence type="ECO:0000256" key="1">
    <source>
        <dbReference type="ARBA" id="ARBA00038376"/>
    </source>
</evidence>
<keyword evidence="4" id="KW-1185">Reference proteome</keyword>
<evidence type="ECO:0000313" key="3">
    <source>
        <dbReference type="EMBL" id="KAK0646779.1"/>
    </source>
</evidence>
<dbReference type="InterPro" id="IPR016040">
    <property type="entry name" value="NAD(P)-bd_dom"/>
</dbReference>
<evidence type="ECO:0000313" key="4">
    <source>
        <dbReference type="Proteomes" id="UP001174936"/>
    </source>
</evidence>
<comment type="caution">
    <text evidence="3">The sequence shown here is derived from an EMBL/GenBank/DDBJ whole genome shotgun (WGS) entry which is preliminary data.</text>
</comment>
<proteinExistence type="inferred from homology"/>
<dbReference type="Gene3D" id="3.40.50.720">
    <property type="entry name" value="NAD(P)-binding Rossmann-like Domain"/>
    <property type="match status" value="1"/>
</dbReference>
<dbReference type="GO" id="GO:0042602">
    <property type="term" value="F:riboflavin reductase (NADPH) activity"/>
    <property type="evidence" value="ECO:0007669"/>
    <property type="project" value="TreeGrafter"/>
</dbReference>
<gene>
    <name evidence="3" type="ORF">B0T16DRAFT_375740</name>
</gene>
<dbReference type="PANTHER" id="PTHR43355">
    <property type="entry name" value="FLAVIN REDUCTASE (NADPH)"/>
    <property type="match status" value="1"/>
</dbReference>
<accession>A0AA39Y6T1</accession>